<keyword evidence="19" id="KW-1185">Reference proteome</keyword>
<keyword evidence="9" id="KW-0808">Transferase</keyword>
<dbReference type="InterPro" id="IPR011009">
    <property type="entry name" value="Kinase-like_dom_sf"/>
</dbReference>
<evidence type="ECO:0000256" key="14">
    <source>
        <dbReference type="ARBA" id="ARBA00048679"/>
    </source>
</evidence>
<evidence type="ECO:0000259" key="17">
    <source>
        <dbReference type="PROSITE" id="PS50011"/>
    </source>
</evidence>
<dbReference type="PANTHER" id="PTHR24356:SF163">
    <property type="entry name" value="3-PHOSPHOINOSITIDE-DEPENDENT PROTEIN KINASE 1-RELATED"/>
    <property type="match status" value="1"/>
</dbReference>
<feature type="non-terminal residue" evidence="18">
    <location>
        <position position="641"/>
    </location>
</feature>
<evidence type="ECO:0000313" key="18">
    <source>
        <dbReference type="EMBL" id="GMT36020.1"/>
    </source>
</evidence>
<evidence type="ECO:0000256" key="10">
    <source>
        <dbReference type="ARBA" id="ARBA00022741"/>
    </source>
</evidence>
<organism evidence="18 19">
    <name type="scientific">Pristionchus fissidentatus</name>
    <dbReference type="NCBI Taxonomy" id="1538716"/>
    <lineage>
        <taxon>Eukaryota</taxon>
        <taxon>Metazoa</taxon>
        <taxon>Ecdysozoa</taxon>
        <taxon>Nematoda</taxon>
        <taxon>Chromadorea</taxon>
        <taxon>Rhabditida</taxon>
        <taxon>Rhabditina</taxon>
        <taxon>Diplogasteromorpha</taxon>
        <taxon>Diplogasteroidea</taxon>
        <taxon>Neodiplogasteridae</taxon>
        <taxon>Pristionchus</taxon>
    </lineage>
</organism>
<dbReference type="GO" id="GO:0005524">
    <property type="term" value="F:ATP binding"/>
    <property type="evidence" value="ECO:0007669"/>
    <property type="project" value="UniProtKB-UniRule"/>
</dbReference>
<evidence type="ECO:0000256" key="13">
    <source>
        <dbReference type="ARBA" id="ARBA00047899"/>
    </source>
</evidence>
<feature type="domain" description="Protein kinase" evidence="17">
    <location>
        <begin position="73"/>
        <end position="353"/>
    </location>
</feature>
<evidence type="ECO:0000256" key="15">
    <source>
        <dbReference type="PROSITE-ProRule" id="PRU10141"/>
    </source>
</evidence>
<dbReference type="GO" id="GO:0007010">
    <property type="term" value="P:cytoskeleton organization"/>
    <property type="evidence" value="ECO:0007669"/>
    <property type="project" value="UniProtKB-ARBA"/>
</dbReference>
<dbReference type="CDD" id="cd01262">
    <property type="entry name" value="PH_PDK1"/>
    <property type="match status" value="1"/>
</dbReference>
<evidence type="ECO:0000256" key="16">
    <source>
        <dbReference type="SAM" id="MobiDB-lite"/>
    </source>
</evidence>
<dbReference type="FunFam" id="1.10.510.10:FF:000024">
    <property type="entry name" value="Probable serine/threonine-protein kinase cot-1"/>
    <property type="match status" value="1"/>
</dbReference>
<dbReference type="Pfam" id="PF00069">
    <property type="entry name" value="Pkinase"/>
    <property type="match status" value="1"/>
</dbReference>
<keyword evidence="7" id="KW-0723">Serine/threonine-protein kinase</keyword>
<dbReference type="Gene3D" id="2.30.29.30">
    <property type="entry name" value="Pleckstrin-homology domain (PH domain)/Phosphotyrosine-binding domain (PTB)"/>
    <property type="match status" value="1"/>
</dbReference>
<dbReference type="InterPro" id="IPR039046">
    <property type="entry name" value="PDPK1"/>
</dbReference>
<dbReference type="Gene3D" id="3.30.200.20">
    <property type="entry name" value="Phosphorylase Kinase, domain 1"/>
    <property type="match status" value="1"/>
</dbReference>
<dbReference type="EC" id="2.7.11.1" evidence="3"/>
<evidence type="ECO:0000256" key="4">
    <source>
        <dbReference type="ARBA" id="ARBA00018538"/>
    </source>
</evidence>
<gene>
    <name evidence="18" type="ORF">PFISCL1PPCAC_27317</name>
</gene>
<evidence type="ECO:0000256" key="9">
    <source>
        <dbReference type="ARBA" id="ARBA00022679"/>
    </source>
</evidence>
<dbReference type="InterPro" id="IPR000719">
    <property type="entry name" value="Prot_kinase_dom"/>
</dbReference>
<feature type="binding site" evidence="15">
    <location>
        <position position="106"/>
    </location>
    <ligand>
        <name>ATP</name>
        <dbReference type="ChEBI" id="CHEBI:30616"/>
    </ligand>
</feature>
<evidence type="ECO:0000256" key="3">
    <source>
        <dbReference type="ARBA" id="ARBA00012513"/>
    </source>
</evidence>
<dbReference type="CDD" id="cd05581">
    <property type="entry name" value="STKc_PDK1"/>
    <property type="match status" value="1"/>
</dbReference>
<dbReference type="Pfam" id="PF14593">
    <property type="entry name" value="PH_3"/>
    <property type="match status" value="1"/>
</dbReference>
<dbReference type="SUPFAM" id="SSF50729">
    <property type="entry name" value="PH domain-like"/>
    <property type="match status" value="1"/>
</dbReference>
<comment type="similarity">
    <text evidence="2">Belongs to the protein kinase superfamily. AGC Ser/Thr protein kinase family. PDPK1 subfamily.</text>
</comment>
<feature type="region of interest" description="Disordered" evidence="16">
    <location>
        <begin position="607"/>
        <end position="641"/>
    </location>
</feature>
<dbReference type="SUPFAM" id="SSF56112">
    <property type="entry name" value="Protein kinase-like (PK-like)"/>
    <property type="match status" value="1"/>
</dbReference>
<dbReference type="PROSITE" id="PS50011">
    <property type="entry name" value="PROTEIN_KINASE_DOM"/>
    <property type="match status" value="1"/>
</dbReference>
<evidence type="ECO:0000256" key="8">
    <source>
        <dbReference type="ARBA" id="ARBA00022553"/>
    </source>
</evidence>
<keyword evidence="5" id="KW-0217">Developmental protein</keyword>
<protein>
    <recommendedName>
        <fullName evidence="4">3-phosphoinositide-dependent protein kinase 1</fullName>
        <ecNumber evidence="3">2.7.11.1</ecNumber>
    </recommendedName>
</protein>
<comment type="caution">
    <text evidence="18">The sequence shown here is derived from an EMBL/GenBank/DDBJ whole genome shotgun (WGS) entry which is preliminary data.</text>
</comment>
<keyword evidence="11" id="KW-0418">Kinase</keyword>
<dbReference type="FunFam" id="3.30.200.20:FF:000042">
    <property type="entry name" value="Aurora kinase A"/>
    <property type="match status" value="1"/>
</dbReference>
<evidence type="ECO:0000256" key="2">
    <source>
        <dbReference type="ARBA" id="ARBA00010006"/>
    </source>
</evidence>
<dbReference type="GO" id="GO:0035556">
    <property type="term" value="P:intracellular signal transduction"/>
    <property type="evidence" value="ECO:0007669"/>
    <property type="project" value="TreeGrafter"/>
</dbReference>
<dbReference type="Gene3D" id="1.10.510.10">
    <property type="entry name" value="Transferase(Phosphotransferase) domain 1"/>
    <property type="match status" value="1"/>
</dbReference>
<name>A0AAV5WX17_9BILA</name>
<dbReference type="FunFam" id="2.30.29.30:FF:000324">
    <property type="entry name" value="Phosphoinositide-dependent kinase 1, isoform F"/>
    <property type="match status" value="1"/>
</dbReference>
<dbReference type="EMBL" id="BTSY01000007">
    <property type="protein sequence ID" value="GMT36020.1"/>
    <property type="molecule type" value="Genomic_DNA"/>
</dbReference>
<dbReference type="InterPro" id="IPR033931">
    <property type="entry name" value="PDK1-typ_PH"/>
</dbReference>
<dbReference type="InterPro" id="IPR008271">
    <property type="entry name" value="Ser/Thr_kinase_AS"/>
</dbReference>
<dbReference type="GO" id="GO:1901701">
    <property type="term" value="P:cellular response to oxygen-containing compound"/>
    <property type="evidence" value="ECO:0007669"/>
    <property type="project" value="UniProtKB-ARBA"/>
</dbReference>
<dbReference type="InterPro" id="IPR017441">
    <property type="entry name" value="Protein_kinase_ATP_BS"/>
</dbReference>
<proteinExistence type="inferred from homology"/>
<dbReference type="PANTHER" id="PTHR24356">
    <property type="entry name" value="SERINE/THREONINE-PROTEIN KINASE"/>
    <property type="match status" value="1"/>
</dbReference>
<dbReference type="Proteomes" id="UP001432322">
    <property type="component" value="Unassembled WGS sequence"/>
</dbReference>
<dbReference type="PROSITE" id="PS00107">
    <property type="entry name" value="PROTEIN_KINASE_ATP"/>
    <property type="match status" value="1"/>
</dbReference>
<evidence type="ECO:0000256" key="12">
    <source>
        <dbReference type="ARBA" id="ARBA00022840"/>
    </source>
</evidence>
<evidence type="ECO:0000256" key="5">
    <source>
        <dbReference type="ARBA" id="ARBA00022473"/>
    </source>
</evidence>
<dbReference type="AlphaFoldDB" id="A0AAV5WX17"/>
<comment type="catalytic activity">
    <reaction evidence="14">
        <text>L-seryl-[protein] + ATP = O-phospho-L-seryl-[protein] + ADP + H(+)</text>
        <dbReference type="Rhea" id="RHEA:17989"/>
        <dbReference type="Rhea" id="RHEA-COMP:9863"/>
        <dbReference type="Rhea" id="RHEA-COMP:11604"/>
        <dbReference type="ChEBI" id="CHEBI:15378"/>
        <dbReference type="ChEBI" id="CHEBI:29999"/>
        <dbReference type="ChEBI" id="CHEBI:30616"/>
        <dbReference type="ChEBI" id="CHEBI:83421"/>
        <dbReference type="ChEBI" id="CHEBI:456216"/>
        <dbReference type="EC" id="2.7.11.1"/>
    </reaction>
</comment>
<accession>A0AAV5WX17</accession>
<evidence type="ECO:0000313" key="19">
    <source>
        <dbReference type="Proteomes" id="UP001432322"/>
    </source>
</evidence>
<keyword evidence="6" id="KW-0963">Cytoplasm</keyword>
<dbReference type="SMART" id="SM00220">
    <property type="entry name" value="S_TKc"/>
    <property type="match status" value="1"/>
</dbReference>
<evidence type="ECO:0000256" key="1">
    <source>
        <dbReference type="ARBA" id="ARBA00004496"/>
    </source>
</evidence>
<evidence type="ECO:0000256" key="7">
    <source>
        <dbReference type="ARBA" id="ARBA00022527"/>
    </source>
</evidence>
<keyword evidence="8" id="KW-0597">Phosphoprotein</keyword>
<dbReference type="InterPro" id="IPR050236">
    <property type="entry name" value="Ser_Thr_kinase_AGC"/>
</dbReference>
<keyword evidence="12 15" id="KW-0067">ATP-binding</keyword>
<evidence type="ECO:0000256" key="6">
    <source>
        <dbReference type="ARBA" id="ARBA00022490"/>
    </source>
</evidence>
<keyword evidence="10 15" id="KW-0547">Nucleotide-binding</keyword>
<comment type="catalytic activity">
    <reaction evidence="13">
        <text>L-threonyl-[protein] + ATP = O-phospho-L-threonyl-[protein] + ADP + H(+)</text>
        <dbReference type="Rhea" id="RHEA:46608"/>
        <dbReference type="Rhea" id="RHEA-COMP:11060"/>
        <dbReference type="Rhea" id="RHEA-COMP:11605"/>
        <dbReference type="ChEBI" id="CHEBI:15378"/>
        <dbReference type="ChEBI" id="CHEBI:30013"/>
        <dbReference type="ChEBI" id="CHEBI:30616"/>
        <dbReference type="ChEBI" id="CHEBI:61977"/>
        <dbReference type="ChEBI" id="CHEBI:456216"/>
        <dbReference type="EC" id="2.7.11.1"/>
    </reaction>
</comment>
<dbReference type="GO" id="GO:0004674">
    <property type="term" value="F:protein serine/threonine kinase activity"/>
    <property type="evidence" value="ECO:0007669"/>
    <property type="project" value="UniProtKB-KW"/>
</dbReference>
<reference evidence="18" key="1">
    <citation type="submission" date="2023-10" db="EMBL/GenBank/DDBJ databases">
        <title>Genome assembly of Pristionchus species.</title>
        <authorList>
            <person name="Yoshida K."/>
            <person name="Sommer R.J."/>
        </authorList>
    </citation>
    <scope>NUCLEOTIDE SEQUENCE</scope>
    <source>
        <strain evidence="18">RS5133</strain>
    </source>
</reference>
<dbReference type="PROSITE" id="PS00108">
    <property type="entry name" value="PROTEIN_KINASE_ST"/>
    <property type="match status" value="1"/>
</dbReference>
<sequence>MVERRKPRVVDPWVLDPSMNMEEIGMTGRSHTFDGVIRSSAENARPSWMDEYVERNASKRGMQPIENKEPRDFEFHRQIGDGAFSTVYLAREVKTHKEYAIKVVVKAHVAKNQKTKMIIREKNVMALLTYVHGSHPFVVSLYCTFQDNERLYFALSYCSRGDLLDTLKRVSSFDQATTKFYSAEIICALEFIHRCGIVHRDLKPENVLLKGDGHIQLTDFGSAKILADPNEEAQEEQARQLNVETAEDRGERRATFVGTAQYVSPEMLKDEPVGIECDYWALGAMIYQMLSGQPPFRAVNDYHLLKKITLLDFTFPPGFPPVGLDLVKKFLVLDPTQRLGHPNQPMARTHEFYEGIDFDTLHEQTPPEIHPYVPASFGEPEFYSDMVVEPGFDKDALARLTMGHLTESVFEEDPDKTTPLELLFGRDVKLYEVASVATPTSAPPGHEKPDTQEERIARIRAARMEKQVAESEWHKFVEDNLILRTGFVDKKKGLFARRRMFLLTEGPHIYYVDPVNMVYKGQIPLCFETKTEAKNFRTFFVHTPNRTYYLFDPARRAPEWCSAIDKIRDRYFHEPTPKNEDDDIIEITKLFGIIPFLTIRTTRAARLEKERRKREIQERKERTEKAKIERRIREKEEKKER</sequence>
<dbReference type="GO" id="GO:0005737">
    <property type="term" value="C:cytoplasm"/>
    <property type="evidence" value="ECO:0007669"/>
    <property type="project" value="UniProtKB-SubCell"/>
</dbReference>
<evidence type="ECO:0000256" key="11">
    <source>
        <dbReference type="ARBA" id="ARBA00022777"/>
    </source>
</evidence>
<dbReference type="GO" id="GO:0048638">
    <property type="term" value="P:regulation of developmental growth"/>
    <property type="evidence" value="ECO:0007669"/>
    <property type="project" value="UniProtKB-ARBA"/>
</dbReference>
<dbReference type="InterPro" id="IPR011993">
    <property type="entry name" value="PH-like_dom_sf"/>
</dbReference>
<comment type="subcellular location">
    <subcellularLocation>
        <location evidence="1">Cytoplasm</location>
    </subcellularLocation>
</comment>